<evidence type="ECO:0000313" key="5">
    <source>
        <dbReference type="Proteomes" id="UP000541444"/>
    </source>
</evidence>
<keyword evidence="1" id="KW-0175">Coiled coil</keyword>
<dbReference type="GO" id="GO:0010073">
    <property type="term" value="P:meristem maintenance"/>
    <property type="evidence" value="ECO:0007669"/>
    <property type="project" value="InterPro"/>
</dbReference>
<feature type="coiled-coil region" evidence="1">
    <location>
        <begin position="320"/>
        <end position="357"/>
    </location>
</feature>
<dbReference type="PANTHER" id="PTHR46033:SF1">
    <property type="entry name" value="PROTEIN MAIN-LIKE 2"/>
    <property type="match status" value="1"/>
</dbReference>
<sequence length="511" mass="59087">MPNTSQYKNRHVRQLFSPPDNQFQSQDLESRHHTGVGTDDFDLKAFKSLKAEGAGNSLSLKKLKFHYAYKLEKVLSDGTAAAAKKKKELTARSIARAYMLYVIGSFLFPMKKGTDVSARYLVLFAKDEVAKKWSWGSAVLAYMYYNLGAASRDDARQFACCTTLLESWIFPYFSKLGGIPKEMDSDTYEHCTCWKWDVSITDRYGGTALLNFREVLDNYKLEDVVWDPYRDTRDSPHAFKEVNFFYETCSALLPKKSCAVVQSGTRDPHKATIDRDDYGIHQRKPASVNEHGDTPVYQSEDIAEQYDVSHHEHSSRSPNINLIDQQITALNDQLQKLKEDKEKESEANINLREAHKEKLAVLQSHQPVPDTTLAKKYEDLLAAHDDMKKKWIAKEDFRQKLVNAEERMKSLEVNNSEWICHILNSCTYLRFLCVMHGFKIMLLKSNIVEFDNYEFYFELCMHKKLVNSEERKKTLEVDNNEWEVWRQALKKALATEGMGDMGDPTFKELFE</sequence>
<dbReference type="PANTHER" id="PTHR46033">
    <property type="entry name" value="PROTEIN MAIN-LIKE 2"/>
    <property type="match status" value="1"/>
</dbReference>
<organism evidence="4 5">
    <name type="scientific">Kingdonia uniflora</name>
    <dbReference type="NCBI Taxonomy" id="39325"/>
    <lineage>
        <taxon>Eukaryota</taxon>
        <taxon>Viridiplantae</taxon>
        <taxon>Streptophyta</taxon>
        <taxon>Embryophyta</taxon>
        <taxon>Tracheophyta</taxon>
        <taxon>Spermatophyta</taxon>
        <taxon>Magnoliopsida</taxon>
        <taxon>Ranunculales</taxon>
        <taxon>Circaeasteraceae</taxon>
        <taxon>Kingdonia</taxon>
    </lineage>
</organism>
<comment type="caution">
    <text evidence="4">The sequence shown here is derived from an EMBL/GenBank/DDBJ whole genome shotgun (WGS) entry which is preliminary data.</text>
</comment>
<feature type="domain" description="Aminotransferase-like plant mobile" evidence="3">
    <location>
        <begin position="92"/>
        <end position="326"/>
    </location>
</feature>
<dbReference type="EMBL" id="JACGCM010002501">
    <property type="protein sequence ID" value="KAF6139331.1"/>
    <property type="molecule type" value="Genomic_DNA"/>
</dbReference>
<dbReference type="InterPro" id="IPR019557">
    <property type="entry name" value="AminoTfrase-like_pln_mobile"/>
</dbReference>
<protein>
    <recommendedName>
        <fullName evidence="3">Aminotransferase-like plant mobile domain-containing protein</fullName>
    </recommendedName>
</protein>
<evidence type="ECO:0000256" key="1">
    <source>
        <dbReference type="SAM" id="Coils"/>
    </source>
</evidence>
<evidence type="ECO:0000313" key="4">
    <source>
        <dbReference type="EMBL" id="KAF6139331.1"/>
    </source>
</evidence>
<reference evidence="4 5" key="1">
    <citation type="journal article" date="2020" name="IScience">
        <title>Genome Sequencing of the Endangered Kingdonia uniflora (Circaeasteraceae, Ranunculales) Reveals Potential Mechanisms of Evolutionary Specialization.</title>
        <authorList>
            <person name="Sun Y."/>
            <person name="Deng T."/>
            <person name="Zhang A."/>
            <person name="Moore M.J."/>
            <person name="Landis J.B."/>
            <person name="Lin N."/>
            <person name="Zhang H."/>
            <person name="Zhang X."/>
            <person name="Huang J."/>
            <person name="Zhang X."/>
            <person name="Sun H."/>
            <person name="Wang H."/>
        </authorList>
    </citation>
    <scope>NUCLEOTIDE SEQUENCE [LARGE SCALE GENOMIC DNA]</scope>
    <source>
        <strain evidence="4">TB1705</strain>
        <tissue evidence="4">Leaf</tissue>
    </source>
</reference>
<keyword evidence="5" id="KW-1185">Reference proteome</keyword>
<dbReference type="Pfam" id="PF10536">
    <property type="entry name" value="PMD"/>
    <property type="match status" value="1"/>
</dbReference>
<evidence type="ECO:0000256" key="2">
    <source>
        <dbReference type="SAM" id="MobiDB-lite"/>
    </source>
</evidence>
<name>A0A7J7L9K6_9MAGN</name>
<dbReference type="AlphaFoldDB" id="A0A7J7L9K6"/>
<dbReference type="OrthoDB" id="1412882at2759"/>
<feature type="region of interest" description="Disordered" evidence="2">
    <location>
        <begin position="1"/>
        <end position="28"/>
    </location>
</feature>
<evidence type="ECO:0000259" key="3">
    <source>
        <dbReference type="Pfam" id="PF10536"/>
    </source>
</evidence>
<gene>
    <name evidence="4" type="ORF">GIB67_021541</name>
</gene>
<accession>A0A7J7L9K6</accession>
<dbReference type="InterPro" id="IPR044824">
    <property type="entry name" value="MAIN-like"/>
</dbReference>
<dbReference type="Proteomes" id="UP000541444">
    <property type="component" value="Unassembled WGS sequence"/>
</dbReference>
<proteinExistence type="predicted"/>